<keyword evidence="1" id="KW-0547">Nucleotide-binding</keyword>
<dbReference type="EMBL" id="AP023213">
    <property type="protein sequence ID" value="BCG47969.1"/>
    <property type="molecule type" value="Genomic_DNA"/>
</dbReference>
<dbReference type="InterPro" id="IPR050168">
    <property type="entry name" value="AAA_ATPase_domain"/>
</dbReference>
<dbReference type="SUPFAM" id="SSF52540">
    <property type="entry name" value="P-loop containing nucleoside triphosphate hydrolases"/>
    <property type="match status" value="2"/>
</dbReference>
<dbReference type="PANTHER" id="PTHR23077:SF171">
    <property type="entry name" value="NUCLEAR VALOSIN-CONTAINING PROTEIN-LIKE"/>
    <property type="match status" value="1"/>
</dbReference>
<dbReference type="AlphaFoldDB" id="A0A6S6M3K0"/>
<evidence type="ECO:0000256" key="1">
    <source>
        <dbReference type="ARBA" id="ARBA00022741"/>
    </source>
</evidence>
<dbReference type="GO" id="GO:0016887">
    <property type="term" value="F:ATP hydrolysis activity"/>
    <property type="evidence" value="ECO:0007669"/>
    <property type="project" value="InterPro"/>
</dbReference>
<protein>
    <submittedName>
        <fullName evidence="4">ATPase, AAA family</fullName>
    </submittedName>
</protein>
<keyword evidence="2" id="KW-0067">ATP-binding</keyword>
<dbReference type="PANTHER" id="PTHR23077">
    <property type="entry name" value="AAA-FAMILY ATPASE"/>
    <property type="match status" value="1"/>
</dbReference>
<dbReference type="InterPro" id="IPR027417">
    <property type="entry name" value="P-loop_NTPase"/>
</dbReference>
<evidence type="ECO:0000259" key="3">
    <source>
        <dbReference type="SMART" id="SM00382"/>
    </source>
</evidence>
<accession>A0A6S6M3K0</accession>
<dbReference type="SMART" id="SM00382">
    <property type="entry name" value="AAA"/>
    <property type="match status" value="2"/>
</dbReference>
<dbReference type="Proteomes" id="UP000515472">
    <property type="component" value="Chromosome"/>
</dbReference>
<dbReference type="Gene3D" id="3.40.50.300">
    <property type="entry name" value="P-loop containing nucleotide triphosphate hydrolases"/>
    <property type="match status" value="2"/>
</dbReference>
<dbReference type="InterPro" id="IPR003593">
    <property type="entry name" value="AAA+_ATPase"/>
</dbReference>
<organism evidence="4 5">
    <name type="scientific">Citrifermentans bremense</name>
    <dbReference type="NCBI Taxonomy" id="60035"/>
    <lineage>
        <taxon>Bacteria</taxon>
        <taxon>Pseudomonadati</taxon>
        <taxon>Thermodesulfobacteriota</taxon>
        <taxon>Desulfuromonadia</taxon>
        <taxon>Geobacterales</taxon>
        <taxon>Geobacteraceae</taxon>
        <taxon>Citrifermentans</taxon>
    </lineage>
</organism>
<dbReference type="RefSeq" id="WP_185242787.1">
    <property type="nucleotide sequence ID" value="NZ_AP023213.1"/>
</dbReference>
<dbReference type="GO" id="GO:0005524">
    <property type="term" value="F:ATP binding"/>
    <property type="evidence" value="ECO:0007669"/>
    <property type="project" value="UniProtKB-KW"/>
</dbReference>
<dbReference type="Pfam" id="PF00004">
    <property type="entry name" value="AAA"/>
    <property type="match status" value="2"/>
</dbReference>
<feature type="domain" description="AAA+ ATPase" evidence="3">
    <location>
        <begin position="512"/>
        <end position="643"/>
    </location>
</feature>
<dbReference type="InterPro" id="IPR003959">
    <property type="entry name" value="ATPase_AAA_core"/>
</dbReference>
<evidence type="ECO:0000256" key="2">
    <source>
        <dbReference type="ARBA" id="ARBA00022840"/>
    </source>
</evidence>
<proteinExistence type="predicted"/>
<dbReference type="KEGG" id="gbn:GEOBRER4_27190"/>
<feature type="domain" description="AAA+ ATPase" evidence="3">
    <location>
        <begin position="267"/>
        <end position="406"/>
    </location>
</feature>
<dbReference type="CDD" id="cd19481">
    <property type="entry name" value="RecA-like_protease"/>
    <property type="match status" value="1"/>
</dbReference>
<reference evidence="4 5" key="1">
    <citation type="submission" date="2020-06" db="EMBL/GenBank/DDBJ databases">
        <title>Interaction of electrochemicaly active bacteria, Geobacter bremensis R4 on different carbon anode.</title>
        <authorList>
            <person name="Meng L."/>
            <person name="Yoshida N."/>
        </authorList>
    </citation>
    <scope>NUCLEOTIDE SEQUENCE [LARGE SCALE GENOMIC DNA]</scope>
    <source>
        <strain evidence="4 5">R4</strain>
    </source>
</reference>
<sequence>MARWPLRRQPLVKKLDKEMSRYLPLFGIWLIDLTIICGWHRPTSPRRWPEIFDDADFCLMTGMESVNSTSATDDEEDNDEEPIGTITVSRCRKLLHRHRALLIRKKLCSQLPMFKNINFLAELLDLNDADKAALTFAAGLKVFPQLDGAISPRGEKVSTTSFCKILARITGLPEQDLLSALSPDGPLVTTGLVKVNRSVCYLEEKIACINGLEDILLLDHRDSAEVMECFLRPVDEPSLTLADFPHLRRDSNLLAGYLSSALDAKTQGVNILIHGRPGVGKNQYVQALAAELKVKLYEVSYSDNDGNPVKGESRLRAYALCQRFLARAPGSMLLFDEVEDVFQGGHNFFSMLMGDEERSDGNGKAWINRTLEGNPIPSIWISNRVNQIDKAYLRRFDYSVHFPTPPLGVRVSMAKYHLDQFNPPDSWIEQLASNDEITPGQFQKAAKVGLIGSKGDNKLALNLVENVLLRSTSLLGQRRTPNRNILRTGYSLEWLNTDVPVASLAEGARLRPRGTFCFYGAAGTGKSELARYLADQAGRPLLVQRASDILSPYVGVAEQNIAEMFDRARQQDAVLVLDEADSFLADRRGAHRSWEVTQVNELLTQMEAFDGIFICTTNLMEKLDPASLRRFAFKVRFDPLTPDQRWSMFQWELLRLAGSGDEACGFEQKVRCLEALTPGDFAVAARQFDILGIAVTADDLYCTLLKECEAKRGRMHRIGFETTG</sequence>
<keyword evidence="5" id="KW-1185">Reference proteome</keyword>
<evidence type="ECO:0000313" key="5">
    <source>
        <dbReference type="Proteomes" id="UP000515472"/>
    </source>
</evidence>
<evidence type="ECO:0000313" key="4">
    <source>
        <dbReference type="EMBL" id="BCG47969.1"/>
    </source>
</evidence>
<gene>
    <name evidence="4" type="ORF">GEOBRER4_n2827</name>
</gene>
<name>A0A6S6M3K0_9BACT</name>